<dbReference type="EMBL" id="LNKT01000012">
    <property type="protein sequence ID" value="KYJ86662.1"/>
    <property type="molecule type" value="Genomic_DNA"/>
</dbReference>
<sequence>MGRRPVWFWLFTALVIIVGLTLEIKPLHDKVFGWFFEFYTFVKENLVAILAAFFLVKGKFILKIFLKKILFLSATGLGKRYLIERVFTYHFKVHFLNHIALDLKRLFDHIKKNFMRFPLTKKIIAGFVFLGSLGYVGKFMGTMLALKVFIAKVWSFLLAVVMKAGASILYFFTDYIWGSWLAPIIEVVIFSWLFTVLEKIPFLTNSIRWLYKTIRSLFTWFEETIGRLFHYPIRRSLQWLLKQTRFLIYRFIGYKRVPAYKQLRELRMFEPNRQQQLKQKREKRKKKRGKHIPIYQKIRKRKL</sequence>
<comment type="caution">
    <text evidence="2">The sequence shown here is derived from an EMBL/GenBank/DDBJ whole genome shotgun (WGS) entry which is preliminary data.</text>
</comment>
<dbReference type="AlphaFoldDB" id="A0A151CGJ3"/>
<feature type="transmembrane region" description="Helical" evidence="1">
    <location>
        <begin position="153"/>
        <end position="172"/>
    </location>
</feature>
<protein>
    <submittedName>
        <fullName evidence="2">Uncharacterized protein</fullName>
    </submittedName>
</protein>
<dbReference type="Proteomes" id="UP000075359">
    <property type="component" value="Unassembled WGS sequence"/>
</dbReference>
<evidence type="ECO:0000313" key="2">
    <source>
        <dbReference type="EMBL" id="KYJ86662.1"/>
    </source>
</evidence>
<dbReference type="OrthoDB" id="5372403at2"/>
<proteinExistence type="predicted"/>
<feature type="transmembrane region" description="Helical" evidence="1">
    <location>
        <begin position="123"/>
        <end position="146"/>
    </location>
</feature>
<organism evidence="2 3">
    <name type="scientific">Sulfurovum riftiae</name>
    <dbReference type="NCBI Taxonomy" id="1630136"/>
    <lineage>
        <taxon>Bacteria</taxon>
        <taxon>Pseudomonadati</taxon>
        <taxon>Campylobacterota</taxon>
        <taxon>Epsilonproteobacteria</taxon>
        <taxon>Campylobacterales</taxon>
        <taxon>Sulfurovaceae</taxon>
        <taxon>Sulfurovum</taxon>
    </lineage>
</organism>
<keyword evidence="1" id="KW-0472">Membrane</keyword>
<keyword evidence="1" id="KW-0812">Transmembrane</keyword>
<keyword evidence="1" id="KW-1133">Transmembrane helix</keyword>
<dbReference type="STRING" id="1630136.AS592_07500"/>
<feature type="transmembrane region" description="Helical" evidence="1">
    <location>
        <begin position="6"/>
        <end position="24"/>
    </location>
</feature>
<name>A0A151CGJ3_9BACT</name>
<dbReference type="RefSeq" id="WP_067329822.1">
    <property type="nucleotide sequence ID" value="NZ_LNKT01000012.1"/>
</dbReference>
<evidence type="ECO:0000256" key="1">
    <source>
        <dbReference type="SAM" id="Phobius"/>
    </source>
</evidence>
<evidence type="ECO:0000313" key="3">
    <source>
        <dbReference type="Proteomes" id="UP000075359"/>
    </source>
</evidence>
<reference evidence="2 3" key="1">
    <citation type="submission" date="2015-11" db="EMBL/GenBank/DDBJ databases">
        <title>Draft genome of Sulfurovum riftiae 1812E, a member of the Epsilonproteobacteria isolated from the tube of the deep-sea hydrothermal vent tubewom Riftia pachyptila.</title>
        <authorList>
            <person name="Vetriani C."/>
            <person name="Giovannelli D."/>
        </authorList>
    </citation>
    <scope>NUCLEOTIDE SEQUENCE [LARGE SCALE GENOMIC DNA]</scope>
    <source>
        <strain evidence="2 3">1812E</strain>
    </source>
</reference>
<gene>
    <name evidence="2" type="ORF">AS592_07500</name>
</gene>
<accession>A0A151CGJ3</accession>
<keyword evidence="3" id="KW-1185">Reference proteome</keyword>
<feature type="transmembrane region" description="Helical" evidence="1">
    <location>
        <begin position="45"/>
        <end position="66"/>
    </location>
</feature>
<feature type="transmembrane region" description="Helical" evidence="1">
    <location>
        <begin position="178"/>
        <end position="197"/>
    </location>
</feature>